<keyword evidence="4 6" id="KW-1133">Transmembrane helix</keyword>
<dbReference type="Pfam" id="PF01578">
    <property type="entry name" value="Cytochrom_C_asm"/>
    <property type="match status" value="1"/>
</dbReference>
<dbReference type="InterPro" id="IPR002541">
    <property type="entry name" value="Cyt_c_assembly"/>
</dbReference>
<dbReference type="InterPro" id="IPR017562">
    <property type="entry name" value="Cyt_c_biogenesis_CcsA"/>
</dbReference>
<protein>
    <recommendedName>
        <fullName evidence="6">Cytochrome c biogenesis protein CcsA</fullName>
    </recommendedName>
</protein>
<organism evidence="8">
    <name type="scientific">Verdigellas peltata</name>
    <dbReference type="NCBI Taxonomy" id="542676"/>
    <lineage>
        <taxon>Eukaryota</taxon>
        <taxon>Viridiplantae</taxon>
        <taxon>Prasinodermophyta</taxon>
        <taxon>Palmophyllophyceae</taxon>
        <taxon>Palmophyllales</taxon>
        <taxon>Palmophyllaceae</taxon>
        <taxon>Verdigellas</taxon>
    </lineage>
</organism>
<feature type="domain" description="Cytochrome c assembly protein" evidence="7">
    <location>
        <begin position="70"/>
        <end position="274"/>
    </location>
</feature>
<geneLocation type="chloroplast" evidence="8"/>
<name>A0A161KB44_9VIRI</name>
<feature type="transmembrane region" description="Helical" evidence="6">
    <location>
        <begin position="101"/>
        <end position="118"/>
    </location>
</feature>
<keyword evidence="8" id="KW-0934">Plastid</keyword>
<dbReference type="GO" id="GO:0020037">
    <property type="term" value="F:heme binding"/>
    <property type="evidence" value="ECO:0007669"/>
    <property type="project" value="InterPro"/>
</dbReference>
<dbReference type="GO" id="GO:0005886">
    <property type="term" value="C:plasma membrane"/>
    <property type="evidence" value="ECO:0007669"/>
    <property type="project" value="TreeGrafter"/>
</dbReference>
<feature type="transmembrane region" description="Helical" evidence="6">
    <location>
        <begin position="222"/>
        <end position="237"/>
    </location>
</feature>
<feature type="transmembrane region" description="Helical" evidence="6">
    <location>
        <begin position="44"/>
        <end position="62"/>
    </location>
</feature>
<dbReference type="PANTHER" id="PTHR30071">
    <property type="entry name" value="HEME EXPORTER PROTEIN C"/>
    <property type="match status" value="1"/>
</dbReference>
<dbReference type="GeneID" id="27911578"/>
<keyword evidence="6" id="KW-0793">Thylakoid</keyword>
<feature type="transmembrane region" description="Helical" evidence="6">
    <location>
        <begin position="188"/>
        <end position="207"/>
    </location>
</feature>
<feature type="transmembrane region" description="Helical" evidence="6">
    <location>
        <begin position="249"/>
        <end position="270"/>
    </location>
</feature>
<comment type="function">
    <text evidence="6">Required during biogenesis of c-type cytochromes (cytochrome c6 and cytochrome f) at the step of heme attachment.</text>
</comment>
<gene>
    <name evidence="6 8" type="primary">ccsA</name>
</gene>
<evidence type="ECO:0000256" key="6">
    <source>
        <dbReference type="HAMAP-Rule" id="MF_01391"/>
    </source>
</evidence>
<comment type="subcellular location">
    <subcellularLocation>
        <location evidence="1">Membrane</location>
        <topology evidence="1">Multi-pass membrane protein</topology>
    </subcellularLocation>
    <subcellularLocation>
        <location evidence="6">Plastid</location>
        <location evidence="6">Chloroplast thylakoid membrane</location>
        <topology evidence="6">Multi-pass membrane protein</topology>
    </subcellularLocation>
</comment>
<sequence length="280" mass="32896">MNFLQIENFFTNLTFFSFFSTSLIIWINKIFLMPLNIEKFVKNYSSKINFFFITFLLIFRWVNSNHFPLTNLYESLFFLSWCLTTAQILIETKFQTEISSILIFSLCLLLIAFSNFFLPIEMKQITPLVPALKSNWLFMHVSVILISYACLIIGCLFSFMFLILKIFYKQSQEINQFPIEINNLSYKFIGFGFPLLTLGIISGAVWANQAWGSYWSWDPKETWSLITWIIFAIYFHTRLQSKIKPELSALIASFGFIVIWICYLGVNLLGKGLHSYGWWI</sequence>
<keyword evidence="5 6" id="KW-0472">Membrane</keyword>
<dbReference type="GO" id="GO:0017004">
    <property type="term" value="P:cytochrome complex assembly"/>
    <property type="evidence" value="ECO:0007669"/>
    <property type="project" value="UniProtKB-UniRule"/>
</dbReference>
<keyword evidence="2 6" id="KW-0812">Transmembrane</keyword>
<evidence type="ECO:0000256" key="1">
    <source>
        <dbReference type="ARBA" id="ARBA00004141"/>
    </source>
</evidence>
<evidence type="ECO:0000256" key="5">
    <source>
        <dbReference type="ARBA" id="ARBA00023136"/>
    </source>
</evidence>
<dbReference type="AlphaFoldDB" id="A0A161KB44"/>
<dbReference type="GO" id="GO:0009535">
    <property type="term" value="C:chloroplast thylakoid membrane"/>
    <property type="evidence" value="ECO:0007669"/>
    <property type="project" value="UniProtKB-SubCell"/>
</dbReference>
<evidence type="ECO:0000259" key="7">
    <source>
        <dbReference type="Pfam" id="PF01578"/>
    </source>
</evidence>
<dbReference type="NCBIfam" id="TIGR03144">
    <property type="entry name" value="cytochr_II_ccsB"/>
    <property type="match status" value="1"/>
</dbReference>
<feature type="transmembrane region" description="Helical" evidence="6">
    <location>
        <begin position="138"/>
        <end position="167"/>
    </location>
</feature>
<evidence type="ECO:0000256" key="4">
    <source>
        <dbReference type="ARBA" id="ARBA00022989"/>
    </source>
</evidence>
<feature type="transmembrane region" description="Helical" evidence="6">
    <location>
        <begin position="68"/>
        <end position="89"/>
    </location>
</feature>
<dbReference type="PANTHER" id="PTHR30071:SF1">
    <property type="entry name" value="CYTOCHROME B_B6 PROTEIN-RELATED"/>
    <property type="match status" value="1"/>
</dbReference>
<comment type="similarity">
    <text evidence="6">Belongs to the CcmF/CycK/Ccl1/NrfE/CcsA family.</text>
</comment>
<dbReference type="HAMAP" id="MF_01391">
    <property type="entry name" value="CytC_CcsA"/>
    <property type="match status" value="1"/>
</dbReference>
<keyword evidence="3 6" id="KW-0201">Cytochrome c-type biogenesis</keyword>
<reference evidence="8" key="1">
    <citation type="journal article" date="2016" name="Sci. Rep.">
        <title>Chloroplast phylogenomics reveal the deepest branching clade of the Chlorophyta, Palmophyllophyceae class. nov.</title>
        <authorList>
            <person name="Leliaert F."/>
            <person name="Tronholm A."/>
            <person name="Lemieux C."/>
            <person name="Turmel M."/>
            <person name="DePriest M.S."/>
            <person name="Bhattacharya D."/>
            <person name="Karol K.G."/>
            <person name="Fredericq S."/>
            <person name="Zechman F.W."/>
            <person name="Lopez-Bautista J."/>
        </authorList>
    </citation>
    <scope>NUCLEOTIDE SEQUENCE</scope>
</reference>
<evidence type="ECO:0000256" key="2">
    <source>
        <dbReference type="ARBA" id="ARBA00022692"/>
    </source>
</evidence>
<feature type="transmembrane region" description="Helical" evidence="6">
    <location>
        <begin position="12"/>
        <end position="32"/>
    </location>
</feature>
<proteinExistence type="inferred from homology"/>
<dbReference type="RefSeq" id="YP_009254456.1">
    <property type="nucleotide sequence ID" value="NC_030220.1"/>
</dbReference>
<accession>A0A161KB44</accession>
<evidence type="ECO:0000313" key="8">
    <source>
        <dbReference type="EMBL" id="CZF96709.1"/>
    </source>
</evidence>
<keyword evidence="8" id="KW-0150">Chloroplast</keyword>
<dbReference type="EMBL" id="LT174527">
    <property type="protein sequence ID" value="CZF96709.1"/>
    <property type="molecule type" value="Genomic_DNA"/>
</dbReference>
<evidence type="ECO:0000256" key="3">
    <source>
        <dbReference type="ARBA" id="ARBA00022748"/>
    </source>
</evidence>
<comment type="subunit">
    <text evidence="6">May interact with Ccs1.</text>
</comment>
<dbReference type="InterPro" id="IPR045062">
    <property type="entry name" value="Cyt_c_biogenesis_CcsA/CcmC"/>
</dbReference>